<feature type="compositionally biased region" description="Basic and acidic residues" evidence="2">
    <location>
        <begin position="265"/>
        <end position="274"/>
    </location>
</feature>
<dbReference type="InterPro" id="IPR001229">
    <property type="entry name" value="Jacalin-like_lectin_dom"/>
</dbReference>
<feature type="domain" description="Jacalin-type lectin" evidence="3">
    <location>
        <begin position="1"/>
        <end position="27"/>
    </location>
</feature>
<evidence type="ECO:0000256" key="1">
    <source>
        <dbReference type="ARBA" id="ARBA00023063"/>
    </source>
</evidence>
<dbReference type="Proteomes" id="UP000575985">
    <property type="component" value="Unassembled WGS sequence"/>
</dbReference>
<evidence type="ECO:0000313" key="5">
    <source>
        <dbReference type="Proteomes" id="UP000575985"/>
    </source>
</evidence>
<comment type="caution">
    <text evidence="4">The sequence shown here is derived from an EMBL/GenBank/DDBJ whole genome shotgun (WGS) entry which is preliminary data.</text>
</comment>
<keyword evidence="1" id="KW-0534">Nitrate assimilation</keyword>
<dbReference type="SUPFAM" id="SSF89155">
    <property type="entry name" value="TorD-like"/>
    <property type="match status" value="1"/>
</dbReference>
<evidence type="ECO:0000259" key="3">
    <source>
        <dbReference type="PROSITE" id="PS51752"/>
    </source>
</evidence>
<reference evidence="4 5" key="1">
    <citation type="submission" date="2020-07" db="EMBL/GenBank/DDBJ databases">
        <title>Sequencing the genomes of 1000 actinobacteria strains.</title>
        <authorList>
            <person name="Klenk H.-P."/>
        </authorList>
    </citation>
    <scope>NUCLEOTIDE SEQUENCE [LARGE SCALE GENOMIC DNA]</scope>
    <source>
        <strain evidence="4 5">DSM 45927</strain>
    </source>
</reference>
<accession>A0A853BQD6</accession>
<dbReference type="GO" id="GO:0051131">
    <property type="term" value="P:chaperone-mediated protein complex assembly"/>
    <property type="evidence" value="ECO:0007669"/>
    <property type="project" value="InterPro"/>
</dbReference>
<dbReference type="RefSeq" id="WP_179768750.1">
    <property type="nucleotide sequence ID" value="NZ_JACCFO010000001.1"/>
</dbReference>
<dbReference type="PROSITE" id="PS51752">
    <property type="entry name" value="JACALIN_LECTIN"/>
    <property type="match status" value="1"/>
</dbReference>
<gene>
    <name evidence="4" type="ORF">HNR12_003670</name>
</gene>
<dbReference type="GO" id="GO:0016530">
    <property type="term" value="F:metallochaperone activity"/>
    <property type="evidence" value="ECO:0007669"/>
    <property type="project" value="TreeGrafter"/>
</dbReference>
<dbReference type="InterPro" id="IPR020945">
    <property type="entry name" value="DMSO/NO3_reduct_chaperone"/>
</dbReference>
<dbReference type="InterPro" id="IPR036411">
    <property type="entry name" value="TorD-like_sf"/>
</dbReference>
<dbReference type="InterPro" id="IPR003765">
    <property type="entry name" value="NO3_reductase_chaperone_NarJ"/>
</dbReference>
<dbReference type="PANTHER" id="PTHR43680">
    <property type="entry name" value="NITRATE REDUCTASE MOLYBDENUM COFACTOR ASSEMBLY CHAPERONE"/>
    <property type="match status" value="1"/>
</dbReference>
<dbReference type="PANTHER" id="PTHR43680:SF2">
    <property type="entry name" value="NITRATE REDUCTASE MOLYBDENUM COFACTOR ASSEMBLY CHAPERONE NARJ"/>
    <property type="match status" value="1"/>
</dbReference>
<feature type="compositionally biased region" description="Pro residues" evidence="2">
    <location>
        <begin position="248"/>
        <end position="264"/>
    </location>
</feature>
<feature type="region of interest" description="Disordered" evidence="2">
    <location>
        <begin position="223"/>
        <end position="274"/>
    </location>
</feature>
<organism evidence="4 5">
    <name type="scientific">Streptomonospora nanhaiensis</name>
    <dbReference type="NCBI Taxonomy" id="1323731"/>
    <lineage>
        <taxon>Bacteria</taxon>
        <taxon>Bacillati</taxon>
        <taxon>Actinomycetota</taxon>
        <taxon>Actinomycetes</taxon>
        <taxon>Streptosporangiales</taxon>
        <taxon>Nocardiopsidaceae</taxon>
        <taxon>Streptomonospora</taxon>
    </lineage>
</organism>
<dbReference type="EMBL" id="JACCFO010000001">
    <property type="protein sequence ID" value="NYI97393.1"/>
    <property type="molecule type" value="Genomic_DNA"/>
</dbReference>
<protein>
    <submittedName>
        <fullName evidence="4">Nitrate reductase delta subunit</fullName>
    </submittedName>
</protein>
<dbReference type="Pfam" id="PF02613">
    <property type="entry name" value="Nitrate_red_del"/>
    <property type="match status" value="1"/>
</dbReference>
<sequence>MHNGAKVAGGHGRAGELLLSAGAHLTRTAAPPGAAERARGRPGADTLDEARCHAVLRQAAAVLLAHPDPAFYRRLPLVYRALLELPPSPARRGLTGFCDHAAAEPEARLAAHYTRVFDPRGRRALQLTVHTFGGHGDVRRRGHALARVQRVLADHGWSVAGPEPHDHLAVLLEFAARGDAAAGEALLNRFRSGVEPLRARLHQDRSAYAPVLDAVCATLPPAAEPRAEGGLPAAPEPAPVTRIGAPAAPRPPAGEAPRVPPPRAAEPRTSHRRA</sequence>
<name>A0A853BQD6_9ACTN</name>
<dbReference type="Gene3D" id="1.10.3480.10">
    <property type="entry name" value="TorD-like"/>
    <property type="match status" value="1"/>
</dbReference>
<proteinExistence type="predicted"/>
<dbReference type="AlphaFoldDB" id="A0A853BQD6"/>
<evidence type="ECO:0000313" key="4">
    <source>
        <dbReference type="EMBL" id="NYI97393.1"/>
    </source>
</evidence>
<keyword evidence="5" id="KW-1185">Reference proteome</keyword>
<dbReference type="GO" id="GO:0051082">
    <property type="term" value="F:unfolded protein binding"/>
    <property type="evidence" value="ECO:0007669"/>
    <property type="project" value="InterPro"/>
</dbReference>
<dbReference type="GO" id="GO:0042128">
    <property type="term" value="P:nitrate assimilation"/>
    <property type="evidence" value="ECO:0007669"/>
    <property type="project" value="UniProtKB-KW"/>
</dbReference>
<evidence type="ECO:0000256" key="2">
    <source>
        <dbReference type="SAM" id="MobiDB-lite"/>
    </source>
</evidence>